<dbReference type="InterPro" id="IPR050661">
    <property type="entry name" value="BglG_antiterminators"/>
</dbReference>
<dbReference type="PATRIC" id="fig|999408.3.peg.2543"/>
<dbReference type="Proteomes" id="UP000013085">
    <property type="component" value="Unassembled WGS sequence"/>
</dbReference>
<evidence type="ECO:0000313" key="4">
    <source>
        <dbReference type="Proteomes" id="UP000013085"/>
    </source>
</evidence>
<accession>A0A0E2HB52</accession>
<dbReference type="PANTHER" id="PTHR30185:SF18">
    <property type="entry name" value="TRANSCRIPTIONAL REGULATOR MTLR"/>
    <property type="match status" value="1"/>
</dbReference>
<proteinExistence type="predicted"/>
<protein>
    <recommendedName>
        <fullName evidence="5">Mga helix-turn-helix domain-containing protein</fullName>
    </recommendedName>
</protein>
<name>A0A0E2HB52_9FIRM</name>
<keyword evidence="1" id="KW-0805">Transcription regulation</keyword>
<organism evidence="3 4">
    <name type="scientific">[Clostridium] clostridioforme 90A8</name>
    <dbReference type="NCBI Taxonomy" id="999408"/>
    <lineage>
        <taxon>Bacteria</taxon>
        <taxon>Bacillati</taxon>
        <taxon>Bacillota</taxon>
        <taxon>Clostridia</taxon>
        <taxon>Lachnospirales</taxon>
        <taxon>Lachnospiraceae</taxon>
        <taxon>Enterocloster</taxon>
    </lineage>
</organism>
<dbReference type="PANTHER" id="PTHR30185">
    <property type="entry name" value="CRYPTIC BETA-GLUCOSIDE BGL OPERON ANTITERMINATOR"/>
    <property type="match status" value="1"/>
</dbReference>
<keyword evidence="2" id="KW-0804">Transcription</keyword>
<dbReference type="AlphaFoldDB" id="A0A0E2HB52"/>
<dbReference type="RefSeq" id="WP_002595785.1">
    <property type="nucleotide sequence ID" value="NZ_KB851020.1"/>
</dbReference>
<reference evidence="3 4" key="1">
    <citation type="submission" date="2013-01" db="EMBL/GenBank/DDBJ databases">
        <title>The Genome Sequence of Clostridium clostridioforme 90A8.</title>
        <authorList>
            <consortium name="The Broad Institute Genome Sequencing Platform"/>
            <person name="Earl A."/>
            <person name="Ward D."/>
            <person name="Feldgarden M."/>
            <person name="Gevers D."/>
            <person name="Courvalin P."/>
            <person name="Lambert T."/>
            <person name="Walker B."/>
            <person name="Young S.K."/>
            <person name="Zeng Q."/>
            <person name="Gargeya S."/>
            <person name="Fitzgerald M."/>
            <person name="Haas B."/>
            <person name="Abouelleil A."/>
            <person name="Alvarado L."/>
            <person name="Arachchi H.M."/>
            <person name="Berlin A.M."/>
            <person name="Chapman S.B."/>
            <person name="Dewar J."/>
            <person name="Goldberg J."/>
            <person name="Griggs A."/>
            <person name="Gujja S."/>
            <person name="Hansen M."/>
            <person name="Howarth C."/>
            <person name="Imamovic A."/>
            <person name="Larimer J."/>
            <person name="McCowan C."/>
            <person name="Murphy C."/>
            <person name="Neiman D."/>
            <person name="Pearson M."/>
            <person name="Priest M."/>
            <person name="Roberts A."/>
            <person name="Saif S."/>
            <person name="Shea T."/>
            <person name="Sisk P."/>
            <person name="Sykes S."/>
            <person name="Wortman J."/>
            <person name="Nusbaum C."/>
            <person name="Birren B."/>
        </authorList>
    </citation>
    <scope>NUCLEOTIDE SEQUENCE [LARGE SCALE GENOMIC DNA]</scope>
    <source>
        <strain evidence="3 4">90A8</strain>
    </source>
</reference>
<evidence type="ECO:0000313" key="3">
    <source>
        <dbReference type="EMBL" id="ENZ14071.1"/>
    </source>
</evidence>
<evidence type="ECO:0008006" key="5">
    <source>
        <dbReference type="Google" id="ProtNLM"/>
    </source>
</evidence>
<evidence type="ECO:0000256" key="2">
    <source>
        <dbReference type="ARBA" id="ARBA00023163"/>
    </source>
</evidence>
<evidence type="ECO:0000256" key="1">
    <source>
        <dbReference type="ARBA" id="ARBA00023015"/>
    </source>
</evidence>
<gene>
    <name evidence="3" type="ORF">HMPREF1090_02363</name>
</gene>
<comment type="caution">
    <text evidence="3">The sequence shown here is derived from an EMBL/GenBank/DDBJ whole genome shotgun (WGS) entry which is preliminary data.</text>
</comment>
<sequence>MFPYKTIRNDLKQLGSFLKEHGLGRIVSKSNKGVCLMKGKDWDAAKQAWNDENQAELYGTDIYFQILELLLKQRSIQKMRLEQRLLISRLDAEKATSQASVWLAAHHVAVTCKRGQGLQIECSEYYWRMALWELFADISRKRHEFGDQTLKSQTEKFLWGFDMAGVAGAIAGLQKEFGIHYSFDGYQQLSFLLSLCVLRIRKKEYAEIPADFEHQGAEWQGAEYDRSMAGACMESLKKYYNMVFPEGEGQFAVLVLGAAEIQEFTGEASRQTYMEANQNICRVTDKVISITGNILGQGLDRDEYLFDSLLYHLFRWVLCLRAGMLCRLEMCCSPGIYSRFRII</sequence>
<dbReference type="EMBL" id="AGYR01000026">
    <property type="protein sequence ID" value="ENZ14071.1"/>
    <property type="molecule type" value="Genomic_DNA"/>
</dbReference>
<dbReference type="HOGENOM" id="CLU_808224_0_0_9"/>